<name>A0A0S7XIU4_UNCSA</name>
<reference evidence="5 6" key="1">
    <citation type="journal article" date="2015" name="Microbiome">
        <title>Genomic resolution of linkages in carbon, nitrogen, and sulfur cycling among widespread estuary sediment bacteria.</title>
        <authorList>
            <person name="Baker B.J."/>
            <person name="Lazar C.S."/>
            <person name="Teske A.P."/>
            <person name="Dick G.J."/>
        </authorList>
    </citation>
    <scope>NUCLEOTIDE SEQUENCE [LARGE SCALE GENOMIC DNA]</scope>
    <source>
        <strain evidence="5">DG_54_3</strain>
    </source>
</reference>
<dbReference type="EMBL" id="LIZX01000271">
    <property type="protein sequence ID" value="KPJ62382.1"/>
    <property type="molecule type" value="Genomic_DNA"/>
</dbReference>
<sequence length="138" mass="16038">MLNIFPLEDKDIQAVVEIENLSFPAPKNEGFFKSDQNKYLVAKEKDKVVGYIGTEEISGETHIINMAVHPENRQQGTGKRLIEAVLNDKDVFFLEVRFSNIPAQKLYEKYGFKKVGIRKNYYEDNGEDAYIMRRESRE</sequence>
<dbReference type="InterPro" id="IPR016181">
    <property type="entry name" value="Acyl_CoA_acyltransferase"/>
</dbReference>
<evidence type="ECO:0000256" key="3">
    <source>
        <dbReference type="RuleBase" id="RU363094"/>
    </source>
</evidence>
<evidence type="ECO:0000256" key="1">
    <source>
        <dbReference type="ARBA" id="ARBA00022679"/>
    </source>
</evidence>
<dbReference type="NCBIfam" id="TIGR01575">
    <property type="entry name" value="rimI"/>
    <property type="match status" value="1"/>
</dbReference>
<evidence type="ECO:0000256" key="2">
    <source>
        <dbReference type="ARBA" id="ARBA00023315"/>
    </source>
</evidence>
<dbReference type="AlphaFoldDB" id="A0A0S7XIU4"/>
<dbReference type="GO" id="GO:0008999">
    <property type="term" value="F:protein-N-terminal-alanine acetyltransferase activity"/>
    <property type="evidence" value="ECO:0007669"/>
    <property type="project" value="UniProtKB-EC"/>
</dbReference>
<dbReference type="CDD" id="cd04301">
    <property type="entry name" value="NAT_SF"/>
    <property type="match status" value="1"/>
</dbReference>
<protein>
    <recommendedName>
        <fullName evidence="3">[Ribosomal protein bS18]-alanine N-acetyltransferase</fullName>
        <ecNumber evidence="3">2.3.1.266</ecNumber>
    </recommendedName>
</protein>
<comment type="subcellular location">
    <subcellularLocation>
        <location evidence="3">Cytoplasm</location>
    </subcellularLocation>
</comment>
<comment type="function">
    <text evidence="3">Acetylates the N-terminal alanine of ribosomal protein bS18.</text>
</comment>
<organism evidence="5 6">
    <name type="scientific">candidate division WOR-1 bacterium DG_54_3</name>
    <dbReference type="NCBI Taxonomy" id="1703775"/>
    <lineage>
        <taxon>Bacteria</taxon>
        <taxon>Bacillati</taxon>
        <taxon>Saganbacteria</taxon>
    </lineage>
</organism>
<dbReference type="Proteomes" id="UP000051861">
    <property type="component" value="Unassembled WGS sequence"/>
</dbReference>
<proteinExistence type="inferred from homology"/>
<dbReference type="PANTHER" id="PTHR42919">
    <property type="entry name" value="N-ALPHA-ACETYLTRANSFERASE"/>
    <property type="match status" value="1"/>
</dbReference>
<dbReference type="GO" id="GO:0005737">
    <property type="term" value="C:cytoplasm"/>
    <property type="evidence" value="ECO:0007669"/>
    <property type="project" value="UniProtKB-SubCell"/>
</dbReference>
<comment type="caution">
    <text evidence="5">The sequence shown here is derived from an EMBL/GenBank/DDBJ whole genome shotgun (WGS) entry which is preliminary data.</text>
</comment>
<evidence type="ECO:0000313" key="5">
    <source>
        <dbReference type="EMBL" id="KPJ62382.1"/>
    </source>
</evidence>
<feature type="domain" description="N-acetyltransferase" evidence="4">
    <location>
        <begin position="2"/>
        <end position="137"/>
    </location>
</feature>
<keyword evidence="3" id="KW-0963">Cytoplasm</keyword>
<keyword evidence="2" id="KW-0012">Acyltransferase</keyword>
<dbReference type="InterPro" id="IPR006464">
    <property type="entry name" value="AcTrfase_RimI/Ard1"/>
</dbReference>
<dbReference type="PROSITE" id="PS51186">
    <property type="entry name" value="GNAT"/>
    <property type="match status" value="1"/>
</dbReference>
<dbReference type="InterPro" id="IPR051556">
    <property type="entry name" value="N-term/lysine_N-AcTrnsfr"/>
</dbReference>
<keyword evidence="1" id="KW-0808">Transferase</keyword>
<comment type="catalytic activity">
    <reaction evidence="3">
        <text>N-terminal L-alanyl-[ribosomal protein bS18] + acetyl-CoA = N-terminal N(alpha)-acetyl-L-alanyl-[ribosomal protein bS18] + CoA + H(+)</text>
        <dbReference type="Rhea" id="RHEA:43756"/>
        <dbReference type="Rhea" id="RHEA-COMP:10676"/>
        <dbReference type="Rhea" id="RHEA-COMP:10677"/>
        <dbReference type="ChEBI" id="CHEBI:15378"/>
        <dbReference type="ChEBI" id="CHEBI:57287"/>
        <dbReference type="ChEBI" id="CHEBI:57288"/>
        <dbReference type="ChEBI" id="CHEBI:64718"/>
        <dbReference type="ChEBI" id="CHEBI:83683"/>
        <dbReference type="EC" id="2.3.1.266"/>
    </reaction>
</comment>
<dbReference type="EC" id="2.3.1.266" evidence="3"/>
<evidence type="ECO:0000259" key="4">
    <source>
        <dbReference type="PROSITE" id="PS51186"/>
    </source>
</evidence>
<dbReference type="SUPFAM" id="SSF55729">
    <property type="entry name" value="Acyl-CoA N-acyltransferases (Nat)"/>
    <property type="match status" value="1"/>
</dbReference>
<accession>A0A0S7XIU4</accession>
<dbReference type="Gene3D" id="3.40.630.30">
    <property type="match status" value="1"/>
</dbReference>
<dbReference type="InterPro" id="IPR000182">
    <property type="entry name" value="GNAT_dom"/>
</dbReference>
<gene>
    <name evidence="5" type="ORF">AMJ44_15655</name>
</gene>
<dbReference type="Pfam" id="PF13508">
    <property type="entry name" value="Acetyltransf_7"/>
    <property type="match status" value="1"/>
</dbReference>
<evidence type="ECO:0000313" key="6">
    <source>
        <dbReference type="Proteomes" id="UP000051861"/>
    </source>
</evidence>
<comment type="similarity">
    <text evidence="3">Belongs to the acetyltransferase family. RimI subfamily.</text>
</comment>
<dbReference type="PANTHER" id="PTHR42919:SF8">
    <property type="entry name" value="N-ALPHA-ACETYLTRANSFERASE 50"/>
    <property type="match status" value="1"/>
</dbReference>